<sequence length="329" mass="37793">MGSANSNDLSKVLTPELFEALRRVHMPWAEDKPLDYYAVVKGFFGGEPDHRPEFYRLAFHQALKPLSELGVEYVPDLMQFLPPPEAPNFPSQALGLLLLLDQAPRSVFSGTNERYTYGYFDVLAQRVVLRLLALPAHLRPDSTARLMAQGWSREYALVARFWFYTPLIHSESEQYHEMQIALMEDLRSEVEACVGKQDPGRATMKQDFEDVYGFARLIRTAPIHEGVGMDGFFFWLLRVIVVHVPIIRKFGHYPYRNNSLGRVSTEEEEQYAKDTDYFAMQRDEEVIKKIRADVEAGKWSPLQDEPRFSGSKDGKIVAHTWSTVIGKQE</sequence>
<dbReference type="EMBL" id="BPQB01000029">
    <property type="protein sequence ID" value="GJE92993.1"/>
    <property type="molecule type" value="Genomic_DNA"/>
</dbReference>
<dbReference type="Pfam" id="PF06041">
    <property type="entry name" value="DUF924"/>
    <property type="match status" value="1"/>
</dbReference>
<gene>
    <name evidence="1" type="ORF">PsYK624_091520</name>
</gene>
<reference evidence="1 2" key="1">
    <citation type="submission" date="2021-08" db="EMBL/GenBank/DDBJ databases">
        <title>Draft Genome Sequence of Phanerochaete sordida strain YK-624.</title>
        <authorList>
            <person name="Mori T."/>
            <person name="Dohra H."/>
            <person name="Suzuki T."/>
            <person name="Kawagishi H."/>
            <person name="Hirai H."/>
        </authorList>
    </citation>
    <scope>NUCLEOTIDE SEQUENCE [LARGE SCALE GENOMIC DNA]</scope>
    <source>
        <strain evidence="1 2">YK-624</strain>
    </source>
</reference>
<dbReference type="Gene3D" id="1.25.40.10">
    <property type="entry name" value="Tetratricopeptide repeat domain"/>
    <property type="match status" value="1"/>
</dbReference>
<dbReference type="Proteomes" id="UP000703269">
    <property type="component" value="Unassembled WGS sequence"/>
</dbReference>
<organism evidence="1 2">
    <name type="scientific">Phanerochaete sordida</name>
    <dbReference type="NCBI Taxonomy" id="48140"/>
    <lineage>
        <taxon>Eukaryota</taxon>
        <taxon>Fungi</taxon>
        <taxon>Dikarya</taxon>
        <taxon>Basidiomycota</taxon>
        <taxon>Agaricomycotina</taxon>
        <taxon>Agaricomycetes</taxon>
        <taxon>Polyporales</taxon>
        <taxon>Phanerochaetaceae</taxon>
        <taxon>Phanerochaete</taxon>
    </lineage>
</organism>
<evidence type="ECO:0000313" key="1">
    <source>
        <dbReference type="EMBL" id="GJE92993.1"/>
    </source>
</evidence>
<dbReference type="InterPro" id="IPR011990">
    <property type="entry name" value="TPR-like_helical_dom_sf"/>
</dbReference>
<proteinExistence type="predicted"/>
<accession>A0A9P3GDN8</accession>
<evidence type="ECO:0000313" key="2">
    <source>
        <dbReference type="Proteomes" id="UP000703269"/>
    </source>
</evidence>
<protein>
    <submittedName>
        <fullName evidence="1">Uncharacterized protein</fullName>
    </submittedName>
</protein>
<comment type="caution">
    <text evidence="1">The sequence shown here is derived from an EMBL/GenBank/DDBJ whole genome shotgun (WGS) entry which is preliminary data.</text>
</comment>
<name>A0A9P3GDN8_9APHY</name>
<dbReference type="InterPro" id="IPR010323">
    <property type="entry name" value="DUF924"/>
</dbReference>
<dbReference type="AlphaFoldDB" id="A0A9P3GDN8"/>
<keyword evidence="2" id="KW-1185">Reference proteome</keyword>
<dbReference type="OrthoDB" id="414698at2759"/>
<dbReference type="SUPFAM" id="SSF48452">
    <property type="entry name" value="TPR-like"/>
    <property type="match status" value="1"/>
</dbReference>